<organism evidence="4 5">
    <name type="scientific">Halopseudomonas laoshanensis</name>
    <dbReference type="NCBI Taxonomy" id="2268758"/>
    <lineage>
        <taxon>Bacteria</taxon>
        <taxon>Pseudomonadati</taxon>
        <taxon>Pseudomonadota</taxon>
        <taxon>Gammaproteobacteria</taxon>
        <taxon>Pseudomonadales</taxon>
        <taxon>Pseudomonadaceae</taxon>
        <taxon>Halopseudomonas</taxon>
    </lineage>
</organism>
<evidence type="ECO:0000259" key="3">
    <source>
        <dbReference type="PROSITE" id="PS50887"/>
    </source>
</evidence>
<dbReference type="OrthoDB" id="9787514at2"/>
<dbReference type="SMART" id="SM00052">
    <property type="entry name" value="EAL"/>
    <property type="match status" value="1"/>
</dbReference>
<dbReference type="GO" id="GO:0035438">
    <property type="term" value="F:cyclic-di-GMP binding"/>
    <property type="evidence" value="ECO:0007669"/>
    <property type="project" value="InterPro"/>
</dbReference>
<dbReference type="PANTHER" id="PTHR33121:SF23">
    <property type="entry name" value="CYCLIC DI-GMP PHOSPHODIESTERASE PDEB"/>
    <property type="match status" value="1"/>
</dbReference>
<dbReference type="PROSITE" id="PS50883">
    <property type="entry name" value="EAL"/>
    <property type="match status" value="1"/>
</dbReference>
<dbReference type="Gene3D" id="3.20.20.450">
    <property type="entry name" value="EAL domain"/>
    <property type="match status" value="1"/>
</dbReference>
<dbReference type="SUPFAM" id="SSF141868">
    <property type="entry name" value="EAL domain-like"/>
    <property type="match status" value="1"/>
</dbReference>
<dbReference type="Pfam" id="PF07793">
    <property type="entry name" value="DUF1631"/>
    <property type="match status" value="1"/>
</dbReference>
<dbReference type="GO" id="GO:0071111">
    <property type="term" value="F:cyclic-guanylate-specific phosphodiesterase activity"/>
    <property type="evidence" value="ECO:0007669"/>
    <property type="project" value="InterPro"/>
</dbReference>
<dbReference type="Gene3D" id="2.40.10.220">
    <property type="entry name" value="predicted glycosyltransferase like domains"/>
    <property type="match status" value="1"/>
</dbReference>
<reference evidence="4 5" key="1">
    <citation type="submission" date="2018-07" db="EMBL/GenBank/DDBJ databases">
        <title>Pseudomonas laoshanensis sp. nov., isolated from soil.</title>
        <authorList>
            <person name="Sun J."/>
            <person name="Yu L."/>
            <person name="Wang M."/>
            <person name="Zhang C."/>
        </authorList>
    </citation>
    <scope>NUCLEOTIDE SEQUENCE [LARGE SCALE GENOMIC DNA]</scope>
    <source>
        <strain evidence="4 5">Y22</strain>
    </source>
</reference>
<dbReference type="InterPro" id="IPR050706">
    <property type="entry name" value="Cyclic-di-GMP_PDE-like"/>
</dbReference>
<sequence length="1303" mass="145950">MPRCRAVDKRQFARQSVSIDAECHFGSGNDRSCRIRDFSQGGMLITLDLPPQADPLLSLPRRKGAPATVSFRLHNRRVSINVLVAHVSEHGIGLRMREHRPADLAMLQQAAQQASEHQSKLSWHPAAGQTLLEPAQKITLIKSANSIISRFLDTQFEGFFSQLELTLLQEADYKKTHAGQQAFLDAMTLIRAQKAKLSRHCIAGITANADAVAKGLGPEPQMDAQGDLADTASASALSLVAKDEFEDWLVVRVAISKAEVQLRELLLELQLRLDAALLTSGAAAVYNPYSPAALAMGWAATLRPLQLSNDLLRVVFGLFYDNVLAQLDSAYVSLNKLFIETGILPDIDVTRYLAQQKLKRDKAATETHQQHFEVKESSPESHSAAPDTSQTSRDDGNSSETSGNRVGKGIKAAFNTVSRLWSMQRQLHSEHPEELRQSAQILPPQITARDTQDALRQLQKQLLDGNAQLGSPGALKQYLMQAGHAAGGISEYEQDSADMVESLFDNIVYNERVLDDLRAELRKLEVPILKVMLRDPELFSAEYHPARQAVNYLALLSDRRSINIVDNRPVIIDAISTILKNEGEEDEGFKQVLGDLDELVGREKHYFERNLTRVTEACEGQQRITQANLLIEWELDRLLAPQPVGKPILDLVNQGWKELMRLSYFREGTSSLAWEMTLVVLDQLIVRTVPGAWDESRLRFSSHKLLTLIRKGLSKIPDSNASHKTVVQNLEKLLDYPHSTDFATVQYVSPLHSNNSIAGQSAEVPPDKTLQRWIKRAKALQVGQWLQRHVLGSESQLYYLTWVADEFSRYVFSNHRGMKAEEMSLDQVAHLLRDGNLTVLNDAGAPALEQGLDALVQKVYDKLALDAAQDQLTGLKARREFLRWLTQSVTRARDSSDRFSLIFIDILQFKLINNTCGYEVGDTFLRNIAEQILSRLDKNAIAGRVGVDQFAVLLPSLTYNDGFMLAMQLKATLEEQRFESGQHSFIISSAVALINVDDKSPEPMELLRMVESAADMCKKSGHKDIQVIKPGDTRFRERDDMISWVTRINRALDENRLKLRCQKIQPIGDTDPVHTHYEILLTVIDDNGEHLAPSDFIKAAEEYNRMGAVDRWVIGTVLQWMVANPQKLARFGGFSINLSGCSLNDESFLDYVFEMLVRYDVPREKLIFEITETAAIDNLADAADFINEMKEIGCRFSLDDFGAGQSSYAYLKQLPVDFIKIDGAFIRQITEDDFDYALVRSITEMGHFLDKSIVAEYVSSEAILDLVTEIGVDYAQGFHLGKPILLEQLLATTEIPPASRNPA</sequence>
<dbReference type="InterPro" id="IPR012434">
    <property type="entry name" value="DUF1631"/>
</dbReference>
<dbReference type="Proteomes" id="UP000463138">
    <property type="component" value="Unassembled WGS sequence"/>
</dbReference>
<feature type="compositionally biased region" description="Basic and acidic residues" evidence="1">
    <location>
        <begin position="363"/>
        <end position="379"/>
    </location>
</feature>
<evidence type="ECO:0000256" key="1">
    <source>
        <dbReference type="SAM" id="MobiDB-lite"/>
    </source>
</evidence>
<evidence type="ECO:0000259" key="2">
    <source>
        <dbReference type="PROSITE" id="PS50883"/>
    </source>
</evidence>
<dbReference type="InterPro" id="IPR001633">
    <property type="entry name" value="EAL_dom"/>
</dbReference>
<gene>
    <name evidence="4" type="ORF">DT594_09585</name>
</gene>
<feature type="domain" description="GGDEF" evidence="3">
    <location>
        <begin position="897"/>
        <end position="1030"/>
    </location>
</feature>
<dbReference type="PANTHER" id="PTHR33121">
    <property type="entry name" value="CYCLIC DI-GMP PHOSPHODIESTERASE PDEF"/>
    <property type="match status" value="1"/>
</dbReference>
<dbReference type="SUPFAM" id="SSF141371">
    <property type="entry name" value="PilZ domain-like"/>
    <property type="match status" value="1"/>
</dbReference>
<name>A0A7V7GUB5_9GAMM</name>
<dbReference type="NCBIfam" id="TIGR00254">
    <property type="entry name" value="GGDEF"/>
    <property type="match status" value="1"/>
</dbReference>
<dbReference type="InterPro" id="IPR035919">
    <property type="entry name" value="EAL_sf"/>
</dbReference>
<dbReference type="Pfam" id="PF07238">
    <property type="entry name" value="PilZ"/>
    <property type="match status" value="1"/>
</dbReference>
<dbReference type="Pfam" id="PF00990">
    <property type="entry name" value="GGDEF"/>
    <property type="match status" value="1"/>
</dbReference>
<accession>A0A7V7GUB5</accession>
<dbReference type="InterPro" id="IPR029787">
    <property type="entry name" value="Nucleotide_cyclase"/>
</dbReference>
<feature type="domain" description="EAL" evidence="2">
    <location>
        <begin position="1041"/>
        <end position="1297"/>
    </location>
</feature>
<dbReference type="CDD" id="cd01949">
    <property type="entry name" value="GGDEF"/>
    <property type="match status" value="1"/>
</dbReference>
<dbReference type="CDD" id="cd01948">
    <property type="entry name" value="EAL"/>
    <property type="match status" value="1"/>
</dbReference>
<dbReference type="InterPro" id="IPR000160">
    <property type="entry name" value="GGDEF_dom"/>
</dbReference>
<evidence type="ECO:0000313" key="4">
    <source>
        <dbReference type="EMBL" id="KAA0695095.1"/>
    </source>
</evidence>
<dbReference type="InterPro" id="IPR009875">
    <property type="entry name" value="PilZ_domain"/>
</dbReference>
<keyword evidence="5" id="KW-1185">Reference proteome</keyword>
<dbReference type="InterPro" id="IPR043128">
    <property type="entry name" value="Rev_trsase/Diguanyl_cyclase"/>
</dbReference>
<dbReference type="Pfam" id="PF00563">
    <property type="entry name" value="EAL"/>
    <property type="match status" value="1"/>
</dbReference>
<dbReference type="SMART" id="SM00267">
    <property type="entry name" value="GGDEF"/>
    <property type="match status" value="1"/>
</dbReference>
<evidence type="ECO:0000313" key="5">
    <source>
        <dbReference type="Proteomes" id="UP000463138"/>
    </source>
</evidence>
<dbReference type="EMBL" id="QOVF01000002">
    <property type="protein sequence ID" value="KAA0695095.1"/>
    <property type="molecule type" value="Genomic_DNA"/>
</dbReference>
<feature type="region of interest" description="Disordered" evidence="1">
    <location>
        <begin position="363"/>
        <end position="408"/>
    </location>
</feature>
<dbReference type="Gene3D" id="3.30.70.270">
    <property type="match status" value="1"/>
</dbReference>
<proteinExistence type="predicted"/>
<dbReference type="PROSITE" id="PS50887">
    <property type="entry name" value="GGDEF"/>
    <property type="match status" value="1"/>
</dbReference>
<protein>
    <submittedName>
        <fullName evidence="4">DUF1631 family protein</fullName>
    </submittedName>
</protein>
<comment type="caution">
    <text evidence="4">The sequence shown here is derived from an EMBL/GenBank/DDBJ whole genome shotgun (WGS) entry which is preliminary data.</text>
</comment>
<dbReference type="SUPFAM" id="SSF55073">
    <property type="entry name" value="Nucleotide cyclase"/>
    <property type="match status" value="1"/>
</dbReference>